<accession>A0A098DRL0</accession>
<reference evidence="2 3" key="1">
    <citation type="journal article" date="2007" name="Science">
        <title>The Fusarium graminearum genome reveals a link between localized polymorphism and pathogen specialization.</title>
        <authorList>
            <person name="Cuomo C.A."/>
            <person name="Gueldener U."/>
            <person name="Xu J.-R."/>
            <person name="Trail F."/>
            <person name="Turgeon B.G."/>
            <person name="Di Pietro A."/>
            <person name="Walton J.D."/>
            <person name="Ma L.-J."/>
            <person name="Baker S.E."/>
            <person name="Rep M."/>
            <person name="Adam G."/>
            <person name="Antoniw J."/>
            <person name="Baldwin T."/>
            <person name="Calvo S.E."/>
            <person name="Chang Y.-L."/>
            <person name="DeCaprio D."/>
            <person name="Gale L.R."/>
            <person name="Gnerre S."/>
            <person name="Goswami R.S."/>
            <person name="Hammond-Kosack K."/>
            <person name="Harris L.J."/>
            <person name="Hilburn K."/>
            <person name="Kennell J.C."/>
            <person name="Kroken S."/>
            <person name="Magnuson J.K."/>
            <person name="Mannhaupt G."/>
            <person name="Mauceli E.W."/>
            <person name="Mewes H.-W."/>
            <person name="Mitterbauer R."/>
            <person name="Muehlbauer G."/>
            <person name="Muensterkoetter M."/>
            <person name="Nelson D."/>
            <person name="O'Donnell K."/>
            <person name="Ouellet T."/>
            <person name="Qi W."/>
            <person name="Quesneville H."/>
            <person name="Roncero M.I.G."/>
            <person name="Seong K.-Y."/>
            <person name="Tetko I.V."/>
            <person name="Urban M."/>
            <person name="Waalwijk C."/>
            <person name="Ward T.J."/>
            <person name="Yao J."/>
            <person name="Birren B.W."/>
            <person name="Kistler H.C."/>
        </authorList>
    </citation>
    <scope>NUCLEOTIDE SEQUENCE [LARGE SCALE GENOMIC DNA]</scope>
    <source>
        <strain evidence="3">ATCC MYA-4620 / CBS 123657 / FGSC 9075 / NRRL 31084 / PH-1</strain>
        <strain evidence="2">PH-1 / ATCC MYA-4620 / FGSC 9075 / NRRL 31084</strain>
    </source>
</reference>
<sequence length="50" mass="5838">MHRILMQNNHLCFVLDYNCDYLGMELAIISCNTWSDHYPRSTPYQALGTS</sequence>
<evidence type="ECO:0000313" key="2">
    <source>
        <dbReference type="EnsemblFungi" id="CEF83997"/>
    </source>
</evidence>
<protein>
    <submittedName>
        <fullName evidence="1">Chromosome 4, complete genome</fullName>
    </submittedName>
</protein>
<keyword evidence="3" id="KW-1185">Reference proteome</keyword>
<dbReference type="Proteomes" id="UP000070720">
    <property type="component" value="Chromosome 4"/>
</dbReference>
<reference evidence="2" key="4">
    <citation type="submission" date="2017-01" db="UniProtKB">
        <authorList>
            <consortium name="EnsemblFungi"/>
        </authorList>
    </citation>
    <scope>IDENTIFICATION</scope>
    <source>
        <strain evidence="2">PH-1 / ATCC MYA-4620 / FGSC 9075 / NRRL 31084</strain>
    </source>
</reference>
<evidence type="ECO:0000313" key="1">
    <source>
        <dbReference type="EMBL" id="CEF83997.1"/>
    </source>
</evidence>
<organism evidence="1 3">
    <name type="scientific">Gibberella zeae (strain ATCC MYA-4620 / CBS 123657 / FGSC 9075 / NRRL 31084 / PH-1)</name>
    <name type="common">Wheat head blight fungus</name>
    <name type="synonym">Fusarium graminearum</name>
    <dbReference type="NCBI Taxonomy" id="229533"/>
    <lineage>
        <taxon>Eukaryota</taxon>
        <taxon>Fungi</taxon>
        <taxon>Dikarya</taxon>
        <taxon>Ascomycota</taxon>
        <taxon>Pezizomycotina</taxon>
        <taxon>Sordariomycetes</taxon>
        <taxon>Hypocreomycetidae</taxon>
        <taxon>Hypocreales</taxon>
        <taxon>Nectriaceae</taxon>
        <taxon>Fusarium</taxon>
    </lineage>
</organism>
<dbReference type="EMBL" id="HG970335">
    <property type="protein sequence ID" value="CEF83997.1"/>
    <property type="molecule type" value="Genomic_DNA"/>
</dbReference>
<proteinExistence type="predicted"/>
<name>A0A098DRL0_GIBZE</name>
<dbReference type="VEuPathDB" id="FungiDB:FGRAMPH1_01G23817"/>
<reference evidence="2 3" key="2">
    <citation type="journal article" date="2010" name="Nature">
        <title>Comparative genomics reveals mobile pathogenicity chromosomes in Fusarium.</title>
        <authorList>
            <person name="Ma L.J."/>
            <person name="van der Does H.C."/>
            <person name="Borkovich K.A."/>
            <person name="Coleman J.J."/>
            <person name="Daboussi M.J."/>
            <person name="Di Pietro A."/>
            <person name="Dufresne M."/>
            <person name="Freitag M."/>
            <person name="Grabherr M."/>
            <person name="Henrissat B."/>
            <person name="Houterman P.M."/>
            <person name="Kang S."/>
            <person name="Shim W.B."/>
            <person name="Woloshuk C."/>
            <person name="Xie X."/>
            <person name="Xu J.R."/>
            <person name="Antoniw J."/>
            <person name="Baker S.E."/>
            <person name="Bluhm B.H."/>
            <person name="Breakspear A."/>
            <person name="Brown D.W."/>
            <person name="Butchko R.A."/>
            <person name="Chapman S."/>
            <person name="Coulson R."/>
            <person name="Coutinho P.M."/>
            <person name="Danchin E.G."/>
            <person name="Diener A."/>
            <person name="Gale L.R."/>
            <person name="Gardiner D.M."/>
            <person name="Goff S."/>
            <person name="Hammond-Kosack K.E."/>
            <person name="Hilburn K."/>
            <person name="Hua-Van A."/>
            <person name="Jonkers W."/>
            <person name="Kazan K."/>
            <person name="Kodira C.D."/>
            <person name="Koehrsen M."/>
            <person name="Kumar L."/>
            <person name="Lee Y.H."/>
            <person name="Li L."/>
            <person name="Manners J.M."/>
            <person name="Miranda-Saavedra D."/>
            <person name="Mukherjee M."/>
            <person name="Park G."/>
            <person name="Park J."/>
            <person name="Park S.Y."/>
            <person name="Proctor R.H."/>
            <person name="Regev A."/>
            <person name="Ruiz-Roldan M.C."/>
            <person name="Sain D."/>
            <person name="Sakthikumar S."/>
            <person name="Sykes S."/>
            <person name="Schwartz D.C."/>
            <person name="Turgeon B.G."/>
            <person name="Wapinski I."/>
            <person name="Yoder O."/>
            <person name="Young S."/>
            <person name="Zeng Q."/>
            <person name="Zhou S."/>
            <person name="Galagan J."/>
            <person name="Cuomo C.A."/>
            <person name="Kistler H.C."/>
            <person name="Rep M."/>
        </authorList>
    </citation>
    <scope>GENOME REANNOTATION</scope>
    <source>
        <strain evidence="3">ATCC MYA-4620 / CBS 123657 / FGSC 9075 / NRRL 31084 / PH-1</strain>
        <strain evidence="2">PH-1 / ATCC MYA-4620 / FGSC 9075 / NRRL 31084</strain>
    </source>
</reference>
<accession>A0A0E0SC34</accession>
<gene>
    <name evidence="1" type="ORF">FGRAMPH1_01T23817</name>
</gene>
<evidence type="ECO:0000313" key="3">
    <source>
        <dbReference type="Proteomes" id="UP000070720"/>
    </source>
</evidence>
<dbReference type="EnsemblFungi" id="CEF83997">
    <property type="protein sequence ID" value="CEF83997"/>
    <property type="gene ID" value="FGRRES_15408"/>
</dbReference>
<dbReference type="InParanoid" id="A0A098DRL0"/>
<reference evidence="1 3" key="3">
    <citation type="journal article" date="2015" name="BMC Genomics">
        <title>The completed genome sequence of the pathogenic ascomycete fungus Fusarium graminearum.</title>
        <authorList>
            <person name="King R."/>
            <person name="Urban M."/>
            <person name="Hammond-Kosack M.C."/>
            <person name="Hassani-Pak K."/>
            <person name="Hammond-Kosack K.E."/>
        </authorList>
    </citation>
    <scope>NUCLEOTIDE SEQUENCE [LARGE SCALE GENOMIC DNA]</scope>
    <source>
        <strain evidence="3">ATCC MYA-4620 / CBS 123657 / FGSC 9075 / NRRL 31084 / PH-1</strain>
        <strain evidence="1">PH-1</strain>
    </source>
</reference>
<dbReference type="AlphaFoldDB" id="A0A098DRL0"/>